<dbReference type="InterPro" id="IPR029063">
    <property type="entry name" value="SAM-dependent_MTases_sf"/>
</dbReference>
<dbReference type="InterPro" id="IPR023397">
    <property type="entry name" value="SAM-dep_MeTrfase_MraW_recog"/>
</dbReference>
<evidence type="ECO:0000313" key="9">
    <source>
        <dbReference type="Proteomes" id="UP000005631"/>
    </source>
</evidence>
<keyword evidence="5 6" id="KW-0949">S-adenosyl-L-methionine</keyword>
<evidence type="ECO:0000256" key="7">
    <source>
        <dbReference type="SAM" id="MobiDB-lite"/>
    </source>
</evidence>
<dbReference type="SUPFAM" id="SSF81799">
    <property type="entry name" value="Putative methyltransferase TM0872, insert domain"/>
    <property type="match status" value="1"/>
</dbReference>
<name>G8R0R4_OWEHD</name>
<dbReference type="HOGENOM" id="CLU_038422_2_0_10"/>
<reference evidence="8 9" key="1">
    <citation type="journal article" date="2012" name="Stand. Genomic Sci.">
        <title>Genome sequence of the orange-pigmented seawater bacterium Owenweeksia hongkongensis type strain (UST20020801(T)).</title>
        <authorList>
            <person name="Riedel T."/>
            <person name="Held B."/>
            <person name="Nolan M."/>
            <person name="Lucas S."/>
            <person name="Lapidus A."/>
            <person name="Tice H."/>
            <person name="Del Rio T.G."/>
            <person name="Cheng J.F."/>
            <person name="Han C."/>
            <person name="Tapia R."/>
            <person name="Goodwin L.A."/>
            <person name="Pitluck S."/>
            <person name="Liolios K."/>
            <person name="Mavromatis K."/>
            <person name="Pagani I."/>
            <person name="Ivanova N."/>
            <person name="Mikhailova N."/>
            <person name="Pati A."/>
            <person name="Chen A."/>
            <person name="Palaniappan K."/>
            <person name="Rohde M."/>
            <person name="Tindall B.J."/>
            <person name="Detter J.C."/>
            <person name="Goker M."/>
            <person name="Woyke T."/>
            <person name="Bristow J."/>
            <person name="Eisen J.A."/>
            <person name="Markowitz V."/>
            <person name="Hugenholtz P."/>
            <person name="Klenk H.P."/>
            <person name="Kyrpides N.C."/>
        </authorList>
    </citation>
    <scope>NUCLEOTIDE SEQUENCE</scope>
    <source>
        <strain evidence="9">DSM 17368 / JCM 12287 / NRRL B-23963</strain>
    </source>
</reference>
<dbReference type="GO" id="GO:0071424">
    <property type="term" value="F:rRNA (cytosine-N4-)-methyltransferase activity"/>
    <property type="evidence" value="ECO:0007669"/>
    <property type="project" value="UniProtKB-UniRule"/>
</dbReference>
<dbReference type="Proteomes" id="UP000005631">
    <property type="component" value="Chromosome"/>
</dbReference>
<evidence type="ECO:0000256" key="2">
    <source>
        <dbReference type="ARBA" id="ARBA00022552"/>
    </source>
</evidence>
<dbReference type="OrthoDB" id="9806637at2"/>
<dbReference type="GO" id="GO:0005737">
    <property type="term" value="C:cytoplasm"/>
    <property type="evidence" value="ECO:0007669"/>
    <property type="project" value="UniProtKB-SubCell"/>
</dbReference>
<dbReference type="eggNOG" id="COG0275">
    <property type="taxonomic scope" value="Bacteria"/>
</dbReference>
<dbReference type="NCBIfam" id="TIGR00006">
    <property type="entry name" value="16S rRNA (cytosine(1402)-N(4))-methyltransferase RsmH"/>
    <property type="match status" value="1"/>
</dbReference>
<evidence type="ECO:0000256" key="6">
    <source>
        <dbReference type="HAMAP-Rule" id="MF_01007"/>
    </source>
</evidence>
<dbReference type="KEGG" id="oho:Oweho_2831"/>
<dbReference type="EC" id="2.1.1.199" evidence="6"/>
<keyword evidence="3 6" id="KW-0489">Methyltransferase</keyword>
<evidence type="ECO:0000313" key="8">
    <source>
        <dbReference type="EMBL" id="AEV33791.1"/>
    </source>
</evidence>
<organism evidence="8 9">
    <name type="scientific">Owenweeksia hongkongensis (strain DSM 17368 / CIP 108786 / JCM 12287 / NRRL B-23963 / UST20020801)</name>
    <dbReference type="NCBI Taxonomy" id="926562"/>
    <lineage>
        <taxon>Bacteria</taxon>
        <taxon>Pseudomonadati</taxon>
        <taxon>Bacteroidota</taxon>
        <taxon>Flavobacteriia</taxon>
        <taxon>Flavobacteriales</taxon>
        <taxon>Owenweeksiaceae</taxon>
        <taxon>Owenweeksia</taxon>
    </lineage>
</organism>
<feature type="binding site" evidence="6">
    <location>
        <position position="55"/>
    </location>
    <ligand>
        <name>S-adenosyl-L-methionine</name>
        <dbReference type="ChEBI" id="CHEBI:59789"/>
    </ligand>
</feature>
<dbReference type="PANTHER" id="PTHR11265:SF0">
    <property type="entry name" value="12S RRNA N4-METHYLCYTIDINE METHYLTRANSFERASE"/>
    <property type="match status" value="1"/>
</dbReference>
<dbReference type="SUPFAM" id="SSF53335">
    <property type="entry name" value="S-adenosyl-L-methionine-dependent methyltransferases"/>
    <property type="match status" value="1"/>
</dbReference>
<comment type="similarity">
    <text evidence="1 6">Belongs to the methyltransferase superfamily. RsmH family.</text>
</comment>
<dbReference type="Gene3D" id="3.40.50.150">
    <property type="entry name" value="Vaccinia Virus protein VP39"/>
    <property type="match status" value="1"/>
</dbReference>
<gene>
    <name evidence="6" type="primary">rsmH</name>
    <name evidence="8" type="ordered locus">Oweho_2831</name>
</gene>
<dbReference type="Gene3D" id="1.10.150.170">
    <property type="entry name" value="Putative methyltransferase TM0872, insert domain"/>
    <property type="match status" value="1"/>
</dbReference>
<feature type="binding site" evidence="6">
    <location>
        <position position="77"/>
    </location>
    <ligand>
        <name>S-adenosyl-L-methionine</name>
        <dbReference type="ChEBI" id="CHEBI:59789"/>
    </ligand>
</feature>
<feature type="region of interest" description="Disordered" evidence="7">
    <location>
        <begin position="279"/>
        <end position="304"/>
    </location>
</feature>
<comment type="function">
    <text evidence="6">Specifically methylates the N4 position of cytidine in position 1402 (C1402) of 16S rRNA.</text>
</comment>
<protein>
    <recommendedName>
        <fullName evidence="6">Ribosomal RNA small subunit methyltransferase H</fullName>
        <ecNumber evidence="6">2.1.1.199</ecNumber>
    </recommendedName>
    <alternativeName>
        <fullName evidence="6">16S rRNA m(4)C1402 methyltransferase</fullName>
    </alternativeName>
    <alternativeName>
        <fullName evidence="6">rRNA (cytosine-N(4)-)-methyltransferase RsmH</fullName>
    </alternativeName>
</protein>
<evidence type="ECO:0000256" key="1">
    <source>
        <dbReference type="ARBA" id="ARBA00010396"/>
    </source>
</evidence>
<feature type="binding site" evidence="6">
    <location>
        <position position="98"/>
    </location>
    <ligand>
        <name>S-adenosyl-L-methionine</name>
        <dbReference type="ChEBI" id="CHEBI:59789"/>
    </ligand>
</feature>
<dbReference type="STRING" id="926562.Oweho_2831"/>
<comment type="subcellular location">
    <subcellularLocation>
        <location evidence="6">Cytoplasm</location>
    </subcellularLocation>
</comment>
<evidence type="ECO:0000256" key="4">
    <source>
        <dbReference type="ARBA" id="ARBA00022679"/>
    </source>
</evidence>
<dbReference type="AlphaFoldDB" id="G8R0R4"/>
<proteinExistence type="inferred from homology"/>
<keyword evidence="6" id="KW-0963">Cytoplasm</keyword>
<dbReference type="GO" id="GO:0070475">
    <property type="term" value="P:rRNA base methylation"/>
    <property type="evidence" value="ECO:0007669"/>
    <property type="project" value="UniProtKB-UniRule"/>
</dbReference>
<dbReference type="InterPro" id="IPR002903">
    <property type="entry name" value="RsmH"/>
</dbReference>
<dbReference type="HAMAP" id="MF_01007">
    <property type="entry name" value="16SrRNA_methyltr_H"/>
    <property type="match status" value="1"/>
</dbReference>
<keyword evidence="9" id="KW-1185">Reference proteome</keyword>
<keyword evidence="4 6" id="KW-0808">Transferase</keyword>
<sequence>MSQKMDYHKPVLLQECIDLLQIKPDGIYVDVTFGGGGHSREILKHLTTGHLYGFDQDPDAKANVPDSENFTLIAANFRHLKKSLRLHGVKHIDGLLGDFGVSSHQIDEPDRGFSTRFDGPLDMRMNPDKALSAHQIINESEDTELFRIFKDYGEINRPWPLVNAITNHRPINTTAELKKVLERFAPPQKHGQFWAKIFQAIRIEVNEEIAVIHELLEQATEMLNPGGRLVCMSYHSLEDRPVKNFFRYGNIEGEPNKDFYGNLIRPLEPITRKPVIANDEEINENPRARSAKLRAAEKIEEENE</sequence>
<dbReference type="RefSeq" id="WP_014203140.1">
    <property type="nucleotide sequence ID" value="NC_016599.1"/>
</dbReference>
<feature type="binding site" evidence="6">
    <location>
        <position position="105"/>
    </location>
    <ligand>
        <name>S-adenosyl-L-methionine</name>
        <dbReference type="ChEBI" id="CHEBI:59789"/>
    </ligand>
</feature>
<evidence type="ECO:0000256" key="5">
    <source>
        <dbReference type="ARBA" id="ARBA00022691"/>
    </source>
</evidence>
<dbReference type="EMBL" id="CP003156">
    <property type="protein sequence ID" value="AEV33791.1"/>
    <property type="molecule type" value="Genomic_DNA"/>
</dbReference>
<dbReference type="PATRIC" id="fig|926562.3.peg.2848"/>
<feature type="binding site" evidence="6">
    <location>
        <begin position="36"/>
        <end position="38"/>
    </location>
    <ligand>
        <name>S-adenosyl-L-methionine</name>
        <dbReference type="ChEBI" id="CHEBI:59789"/>
    </ligand>
</feature>
<dbReference type="PIRSF" id="PIRSF004486">
    <property type="entry name" value="MraW"/>
    <property type="match status" value="1"/>
</dbReference>
<accession>G8R0R4</accession>
<dbReference type="PANTHER" id="PTHR11265">
    <property type="entry name" value="S-ADENOSYL-METHYLTRANSFERASE MRAW"/>
    <property type="match status" value="1"/>
</dbReference>
<evidence type="ECO:0000256" key="3">
    <source>
        <dbReference type="ARBA" id="ARBA00022603"/>
    </source>
</evidence>
<comment type="catalytic activity">
    <reaction evidence="6">
        <text>cytidine(1402) in 16S rRNA + S-adenosyl-L-methionine = N(4)-methylcytidine(1402) in 16S rRNA + S-adenosyl-L-homocysteine + H(+)</text>
        <dbReference type="Rhea" id="RHEA:42928"/>
        <dbReference type="Rhea" id="RHEA-COMP:10286"/>
        <dbReference type="Rhea" id="RHEA-COMP:10287"/>
        <dbReference type="ChEBI" id="CHEBI:15378"/>
        <dbReference type="ChEBI" id="CHEBI:57856"/>
        <dbReference type="ChEBI" id="CHEBI:59789"/>
        <dbReference type="ChEBI" id="CHEBI:74506"/>
        <dbReference type="ChEBI" id="CHEBI:82748"/>
        <dbReference type="EC" id="2.1.1.199"/>
    </reaction>
</comment>
<keyword evidence="2 6" id="KW-0698">rRNA processing</keyword>
<dbReference type="Pfam" id="PF01795">
    <property type="entry name" value="Methyltransf_5"/>
    <property type="match status" value="1"/>
</dbReference>